<sequence>MTMLGHNNGPTMEGGRSWRKHSWTKARAALLPTLPIEVVRLRVRRAKELGLPYKTYASVRASTGRDVVGFLFSSNALGAHAGSISVPRGAKLRDLQNVAIAGLALPPLSPDALASLIAAETGIQPVCGSPPKLSDGWSSARTKIHLPLKVMKLPRDGVLVIGETDLEREWSDIGQLAGYLKAETYFATAS</sequence>
<dbReference type="OrthoDB" id="7644647at2"/>
<gene>
    <name evidence="1" type="ORF">KIN_05850</name>
</gene>
<keyword evidence="2" id="KW-1185">Reference proteome</keyword>
<dbReference type="EMBL" id="BLJE01000001">
    <property type="protein sequence ID" value="GFE63511.1"/>
    <property type="molecule type" value="Genomic_DNA"/>
</dbReference>
<proteinExistence type="predicted"/>
<name>A0A6N6JB92_9RHOB</name>
<organism evidence="1 2">
    <name type="scientific">Litoreibacter roseus</name>
    <dbReference type="NCBI Taxonomy" id="2601869"/>
    <lineage>
        <taxon>Bacteria</taxon>
        <taxon>Pseudomonadati</taxon>
        <taxon>Pseudomonadota</taxon>
        <taxon>Alphaproteobacteria</taxon>
        <taxon>Rhodobacterales</taxon>
        <taxon>Roseobacteraceae</taxon>
        <taxon>Litoreibacter</taxon>
    </lineage>
</organism>
<dbReference type="AlphaFoldDB" id="A0A6N6JB92"/>
<evidence type="ECO:0000313" key="2">
    <source>
        <dbReference type="Proteomes" id="UP000436822"/>
    </source>
</evidence>
<reference evidence="1 2" key="1">
    <citation type="submission" date="2019-12" db="EMBL/GenBank/DDBJ databases">
        <title>Litoreibacter badius sp. nov., a novel bacteriochlorophyll a-containing bacterium in the genus Litoreibacter.</title>
        <authorList>
            <person name="Kanamuro M."/>
            <person name="Takabe Y."/>
            <person name="Mori K."/>
            <person name="Takaichi S."/>
            <person name="Hanada S."/>
        </authorList>
    </citation>
    <scope>NUCLEOTIDE SEQUENCE [LARGE SCALE GENOMIC DNA]</scope>
    <source>
        <strain evidence="1 2">K6</strain>
    </source>
</reference>
<dbReference type="Proteomes" id="UP000436822">
    <property type="component" value="Unassembled WGS sequence"/>
</dbReference>
<evidence type="ECO:0000313" key="1">
    <source>
        <dbReference type="EMBL" id="GFE63511.1"/>
    </source>
</evidence>
<protein>
    <submittedName>
        <fullName evidence="1">Uncharacterized protein</fullName>
    </submittedName>
</protein>
<dbReference type="RefSeq" id="WP_159804440.1">
    <property type="nucleotide sequence ID" value="NZ_BLJE01000001.1"/>
</dbReference>
<comment type="caution">
    <text evidence="1">The sequence shown here is derived from an EMBL/GenBank/DDBJ whole genome shotgun (WGS) entry which is preliminary data.</text>
</comment>
<accession>A0A6N6JB92</accession>